<dbReference type="Pfam" id="PF12833">
    <property type="entry name" value="HTH_18"/>
    <property type="match status" value="1"/>
</dbReference>
<sequence>MASPRDINQRFLRPAHLPWVELRSTQQSRQAYKRHQHAGLSIGAIVDGETCCVCDGQEYRLRYGDIIVIPPQVAHSCNPVASQPRSYHMLFLDASWCLAQFAPAASQLTIAQPVIRDATLFAHYLEIVAMMAAPPSPMLASRLQALFQALPLIPSVPLPVHRASRQLGDHLLENLQRPLALEALAKTFALRKETLIRLFRQDTGLTPGAFLNIARIEYAKSRLRAGEDIADVGYQSGFADQSHFHKTFVSYTAATPRQYARGRSISDNN</sequence>
<evidence type="ECO:0000259" key="5">
    <source>
        <dbReference type="PROSITE" id="PS01124"/>
    </source>
</evidence>
<dbReference type="PROSITE" id="PS01124">
    <property type="entry name" value="HTH_ARAC_FAMILY_2"/>
    <property type="match status" value="1"/>
</dbReference>
<dbReference type="AlphaFoldDB" id="A0A0L0GJG2"/>
<dbReference type="InterPro" id="IPR009057">
    <property type="entry name" value="Homeodomain-like_sf"/>
</dbReference>
<dbReference type="GO" id="GO:0003700">
    <property type="term" value="F:DNA-binding transcription factor activity"/>
    <property type="evidence" value="ECO:0007669"/>
    <property type="project" value="InterPro"/>
</dbReference>
<evidence type="ECO:0000313" key="6">
    <source>
        <dbReference type="EMBL" id="KNC89077.1"/>
    </source>
</evidence>
<dbReference type="PROSITE" id="PS00041">
    <property type="entry name" value="HTH_ARAC_FAMILY_1"/>
    <property type="match status" value="1"/>
</dbReference>
<organism evidence="6 7">
    <name type="scientific">Trabulsiella odontotermitis</name>
    <dbReference type="NCBI Taxonomy" id="379893"/>
    <lineage>
        <taxon>Bacteria</taxon>
        <taxon>Pseudomonadati</taxon>
        <taxon>Pseudomonadota</taxon>
        <taxon>Gammaproteobacteria</taxon>
        <taxon>Enterobacterales</taxon>
        <taxon>Enterobacteriaceae</taxon>
        <taxon>Trabulsiella</taxon>
    </lineage>
</organism>
<dbReference type="InterPro" id="IPR050204">
    <property type="entry name" value="AraC_XylS_family_regulators"/>
</dbReference>
<keyword evidence="1" id="KW-0805">Transcription regulation</keyword>
<dbReference type="Proteomes" id="UP000037393">
    <property type="component" value="Unassembled WGS sequence"/>
</dbReference>
<dbReference type="PANTHER" id="PTHR46796:SF2">
    <property type="entry name" value="TRANSCRIPTIONAL REGULATORY PROTEIN"/>
    <property type="match status" value="1"/>
</dbReference>
<evidence type="ECO:0000256" key="3">
    <source>
        <dbReference type="ARBA" id="ARBA00023159"/>
    </source>
</evidence>
<dbReference type="InterPro" id="IPR018062">
    <property type="entry name" value="HTH_AraC-typ_CS"/>
</dbReference>
<dbReference type="PANTHER" id="PTHR46796">
    <property type="entry name" value="HTH-TYPE TRANSCRIPTIONAL ACTIVATOR RHAS-RELATED"/>
    <property type="match status" value="1"/>
</dbReference>
<dbReference type="OrthoDB" id="9809338at2"/>
<dbReference type="SUPFAM" id="SSF46689">
    <property type="entry name" value="Homeodomain-like"/>
    <property type="match status" value="2"/>
</dbReference>
<keyword evidence="4" id="KW-0804">Transcription</keyword>
<feature type="domain" description="HTH araC/xylS-type" evidence="5">
    <location>
        <begin position="165"/>
        <end position="262"/>
    </location>
</feature>
<keyword evidence="2" id="KW-0238">DNA-binding</keyword>
<dbReference type="PATRIC" id="fig|379893.4.peg.1712"/>
<dbReference type="InterPro" id="IPR003313">
    <property type="entry name" value="AraC-bd"/>
</dbReference>
<keyword evidence="3" id="KW-0010">Activator</keyword>
<reference evidence="6 7" key="1">
    <citation type="journal article" date="2015" name="Appl. Environ. Microbiol.">
        <title>The Enterobacterium Trabulsiella odontotermitis Presents Novel Adaptations Related to Its Association with Fungus-Growing Termites.</title>
        <authorList>
            <person name="Sapountzis P."/>
            <person name="Gruntjes T."/>
            <person name="Otani S."/>
            <person name="Estevez J."/>
            <person name="da Costa R.R."/>
            <person name="Plunkett G.3rd."/>
            <person name="Perna N.T."/>
            <person name="Poulsen M."/>
        </authorList>
    </citation>
    <scope>NUCLEOTIDE SEQUENCE [LARGE SCALE GENOMIC DNA]</scope>
    <source>
        <strain evidence="6 7">12</strain>
    </source>
</reference>
<dbReference type="Gene3D" id="1.10.10.60">
    <property type="entry name" value="Homeodomain-like"/>
    <property type="match status" value="1"/>
</dbReference>
<gene>
    <name evidence="6" type="ORF">GM31_08390</name>
</gene>
<evidence type="ECO:0000256" key="4">
    <source>
        <dbReference type="ARBA" id="ARBA00023163"/>
    </source>
</evidence>
<dbReference type="EMBL" id="JNGI01000177">
    <property type="protein sequence ID" value="KNC89077.1"/>
    <property type="molecule type" value="Genomic_DNA"/>
</dbReference>
<evidence type="ECO:0000256" key="2">
    <source>
        <dbReference type="ARBA" id="ARBA00023125"/>
    </source>
</evidence>
<dbReference type="InterPro" id="IPR014710">
    <property type="entry name" value="RmlC-like_jellyroll"/>
</dbReference>
<dbReference type="SMART" id="SM00342">
    <property type="entry name" value="HTH_ARAC"/>
    <property type="match status" value="1"/>
</dbReference>
<accession>A0A0L0GJG2</accession>
<evidence type="ECO:0000256" key="1">
    <source>
        <dbReference type="ARBA" id="ARBA00023015"/>
    </source>
</evidence>
<comment type="caution">
    <text evidence="6">The sequence shown here is derived from an EMBL/GenBank/DDBJ whole genome shotgun (WGS) entry which is preliminary data.</text>
</comment>
<dbReference type="Pfam" id="PF02311">
    <property type="entry name" value="AraC_binding"/>
    <property type="match status" value="1"/>
</dbReference>
<evidence type="ECO:0000313" key="7">
    <source>
        <dbReference type="Proteomes" id="UP000037393"/>
    </source>
</evidence>
<dbReference type="Gene3D" id="2.60.120.10">
    <property type="entry name" value="Jelly Rolls"/>
    <property type="match status" value="1"/>
</dbReference>
<dbReference type="RefSeq" id="WP_049858028.1">
    <property type="nucleotide sequence ID" value="NZ_JNGI01000177.1"/>
</dbReference>
<dbReference type="InterPro" id="IPR018060">
    <property type="entry name" value="HTH_AraC"/>
</dbReference>
<protein>
    <submittedName>
        <fullName evidence="6">AraC family transcriptional regulator</fullName>
    </submittedName>
</protein>
<dbReference type="InterPro" id="IPR037923">
    <property type="entry name" value="HTH-like"/>
</dbReference>
<name>A0A0L0GJG2_9ENTR</name>
<dbReference type="SUPFAM" id="SSF51215">
    <property type="entry name" value="Regulatory protein AraC"/>
    <property type="match status" value="1"/>
</dbReference>
<dbReference type="GO" id="GO:0043565">
    <property type="term" value="F:sequence-specific DNA binding"/>
    <property type="evidence" value="ECO:0007669"/>
    <property type="project" value="InterPro"/>
</dbReference>
<proteinExistence type="predicted"/>
<keyword evidence="7" id="KW-1185">Reference proteome</keyword>